<dbReference type="InterPro" id="IPR008030">
    <property type="entry name" value="NmrA-like"/>
</dbReference>
<dbReference type="PANTHER" id="PTHR47706:SF9">
    <property type="entry name" value="NMRA-LIKE DOMAIN-CONTAINING PROTEIN-RELATED"/>
    <property type="match status" value="1"/>
</dbReference>
<evidence type="ECO:0000313" key="4">
    <source>
        <dbReference type="EMBL" id="KAE8153642.1"/>
    </source>
</evidence>
<evidence type="ECO:0000259" key="3">
    <source>
        <dbReference type="Pfam" id="PF05368"/>
    </source>
</evidence>
<dbReference type="PANTHER" id="PTHR47706">
    <property type="entry name" value="NMRA-LIKE FAMILY PROTEIN"/>
    <property type="match status" value="1"/>
</dbReference>
<dbReference type="Pfam" id="PF05368">
    <property type="entry name" value="NmrA"/>
    <property type="match status" value="1"/>
</dbReference>
<dbReference type="Gene3D" id="3.40.50.720">
    <property type="entry name" value="NAD(P)-binding Rossmann-like Domain"/>
    <property type="match status" value="1"/>
</dbReference>
<organism evidence="4 5">
    <name type="scientific">Aspergillus avenaceus</name>
    <dbReference type="NCBI Taxonomy" id="36643"/>
    <lineage>
        <taxon>Eukaryota</taxon>
        <taxon>Fungi</taxon>
        <taxon>Dikarya</taxon>
        <taxon>Ascomycota</taxon>
        <taxon>Pezizomycotina</taxon>
        <taxon>Eurotiomycetes</taxon>
        <taxon>Eurotiomycetidae</taxon>
        <taxon>Eurotiales</taxon>
        <taxon>Aspergillaceae</taxon>
        <taxon>Aspergillus</taxon>
        <taxon>Aspergillus subgen. Circumdati</taxon>
    </lineage>
</organism>
<accession>A0A5N6U4Z0</accession>
<dbReference type="GO" id="GO:0016491">
    <property type="term" value="F:oxidoreductase activity"/>
    <property type="evidence" value="ECO:0007669"/>
    <property type="project" value="UniProtKB-KW"/>
</dbReference>
<feature type="domain" description="NmrA-like" evidence="3">
    <location>
        <begin position="5"/>
        <end position="226"/>
    </location>
</feature>
<sequence>MDTITVGIAGITGKFGRCILARLLRNPGVKIRGYCRQFKNLPIALLHSDNVQIIKGQSDDLQKVRTFVTGCDVVICCYLGAPALMVDGQKVLIDACELEGVPRYIASDYSLDYTKLEYGQIPPKDAMKDILAYLETKKVEGVHVMIGAFMETLLSPFLGMYHASSHTLNYWGAGDEPWEVTTYQNAADFVASVALDRDAVGFHRFIGDSKSIRQIAEAFEEVYGRKPGLNQYGDMKDLYSRLEELRQKDPSNIFSYLGFAYQYYAQTGQTAVLQEPETAGVTVPHVTFEDFFRRHTLESIPSCIGRVGSNLAL</sequence>
<keyword evidence="2" id="KW-0560">Oxidoreductase</keyword>
<dbReference type="InterPro" id="IPR036291">
    <property type="entry name" value="NAD(P)-bd_dom_sf"/>
</dbReference>
<evidence type="ECO:0000313" key="5">
    <source>
        <dbReference type="Proteomes" id="UP000325780"/>
    </source>
</evidence>
<evidence type="ECO:0000256" key="1">
    <source>
        <dbReference type="ARBA" id="ARBA00022857"/>
    </source>
</evidence>
<keyword evidence="5" id="KW-1185">Reference proteome</keyword>
<dbReference type="EMBL" id="ML742037">
    <property type="protein sequence ID" value="KAE8153642.1"/>
    <property type="molecule type" value="Genomic_DNA"/>
</dbReference>
<name>A0A5N6U4Z0_ASPAV</name>
<dbReference type="InterPro" id="IPR051609">
    <property type="entry name" value="NmrA/Isoflavone_reductase-like"/>
</dbReference>
<proteinExistence type="predicted"/>
<keyword evidence="1" id="KW-0521">NADP</keyword>
<protein>
    <submittedName>
        <fullName evidence="4">NmrA-like family protein</fullName>
    </submittedName>
</protein>
<gene>
    <name evidence="4" type="ORF">BDV25DRAFT_168626</name>
</gene>
<dbReference type="Proteomes" id="UP000325780">
    <property type="component" value="Unassembled WGS sequence"/>
</dbReference>
<dbReference type="SUPFAM" id="SSF51735">
    <property type="entry name" value="NAD(P)-binding Rossmann-fold domains"/>
    <property type="match status" value="1"/>
</dbReference>
<evidence type="ECO:0000256" key="2">
    <source>
        <dbReference type="ARBA" id="ARBA00023002"/>
    </source>
</evidence>
<reference evidence="4 5" key="1">
    <citation type="submission" date="2019-04" db="EMBL/GenBank/DDBJ databases">
        <title>Friends and foes A comparative genomics study of 23 Aspergillus species from section Flavi.</title>
        <authorList>
            <consortium name="DOE Joint Genome Institute"/>
            <person name="Kjaerbolling I."/>
            <person name="Vesth T."/>
            <person name="Frisvad J.C."/>
            <person name="Nybo J.L."/>
            <person name="Theobald S."/>
            <person name="Kildgaard S."/>
            <person name="Isbrandt T."/>
            <person name="Kuo A."/>
            <person name="Sato A."/>
            <person name="Lyhne E.K."/>
            <person name="Kogle M.E."/>
            <person name="Wiebenga A."/>
            <person name="Kun R.S."/>
            <person name="Lubbers R.J."/>
            <person name="Makela M.R."/>
            <person name="Barry K."/>
            <person name="Chovatia M."/>
            <person name="Clum A."/>
            <person name="Daum C."/>
            <person name="Haridas S."/>
            <person name="He G."/>
            <person name="LaButti K."/>
            <person name="Lipzen A."/>
            <person name="Mondo S."/>
            <person name="Riley R."/>
            <person name="Salamov A."/>
            <person name="Simmons B.A."/>
            <person name="Magnuson J.K."/>
            <person name="Henrissat B."/>
            <person name="Mortensen U.H."/>
            <person name="Larsen T.O."/>
            <person name="Devries R.P."/>
            <person name="Grigoriev I.V."/>
            <person name="Machida M."/>
            <person name="Baker S.E."/>
            <person name="Andersen M.R."/>
        </authorList>
    </citation>
    <scope>NUCLEOTIDE SEQUENCE [LARGE SCALE GENOMIC DNA]</scope>
    <source>
        <strain evidence="4 5">IBT 18842</strain>
    </source>
</reference>
<dbReference type="AlphaFoldDB" id="A0A5N6U4Z0"/>
<dbReference type="OrthoDB" id="419598at2759"/>